<dbReference type="PIRSF" id="PIRSF037487">
    <property type="entry name" value="Sulfite_red_assimil"/>
    <property type="match status" value="1"/>
</dbReference>
<reference evidence="8 9" key="1">
    <citation type="journal article" date="2019" name="Front. Microbiol.">
        <title>Thermoanaerosceptrum fracticalcis gen. nov. sp. nov., a Novel Fumarate-Fermenting Microorganism From a Deep Fractured Carbonate Aquifer of the US Great Basin.</title>
        <authorList>
            <person name="Hamilton-Brehm S.D."/>
            <person name="Stewart L.E."/>
            <person name="Zavarin M."/>
            <person name="Caldwell M."/>
            <person name="Lawson P.A."/>
            <person name="Onstott T.C."/>
            <person name="Grzymski J."/>
            <person name="Neveux I."/>
            <person name="Lollar B.S."/>
            <person name="Russell C.E."/>
            <person name="Moser D.P."/>
        </authorList>
    </citation>
    <scope>NUCLEOTIDE SEQUENCE [LARGE SCALE GENOMIC DNA]</scope>
    <source>
        <strain evidence="8 9">DRI-13</strain>
    </source>
</reference>
<feature type="domain" description="Nitrite/Sulfite reductase ferredoxin-like" evidence="7">
    <location>
        <begin position="10"/>
        <end position="74"/>
    </location>
</feature>
<dbReference type="PANTHER" id="PTHR43809">
    <property type="entry name" value="NITRITE REDUCTASE (NADH) LARGE SUBUNIT"/>
    <property type="match status" value="1"/>
</dbReference>
<gene>
    <name evidence="8" type="ORF">BR63_13085</name>
</gene>
<dbReference type="AlphaFoldDB" id="A0A7G6E500"/>
<keyword evidence="5" id="KW-0411">Iron-sulfur</keyword>
<evidence type="ECO:0000256" key="1">
    <source>
        <dbReference type="ARBA" id="ARBA00022617"/>
    </source>
</evidence>
<evidence type="ECO:0000256" key="5">
    <source>
        <dbReference type="ARBA" id="ARBA00023014"/>
    </source>
</evidence>
<dbReference type="Proteomes" id="UP000515847">
    <property type="component" value="Chromosome"/>
</dbReference>
<dbReference type="Gene3D" id="3.30.413.10">
    <property type="entry name" value="Sulfite Reductase Hemoprotein, domain 1"/>
    <property type="match status" value="1"/>
</dbReference>
<feature type="domain" description="Nitrite/sulphite reductase 4Fe-4S" evidence="6">
    <location>
        <begin position="88"/>
        <end position="217"/>
    </location>
</feature>
<dbReference type="GO" id="GO:0046872">
    <property type="term" value="F:metal ion binding"/>
    <property type="evidence" value="ECO:0007669"/>
    <property type="project" value="UniProtKB-KW"/>
</dbReference>
<dbReference type="RefSeq" id="WP_034422643.1">
    <property type="nucleotide sequence ID" value="NZ_CP045798.1"/>
</dbReference>
<dbReference type="InterPro" id="IPR036136">
    <property type="entry name" value="Nit/Sulf_reduc_fer-like_dom_sf"/>
</dbReference>
<protein>
    <submittedName>
        <fullName evidence="8">NAD(P)/FAD-dependent oxidoreductase</fullName>
    </submittedName>
</protein>
<keyword evidence="3" id="KW-0560">Oxidoreductase</keyword>
<dbReference type="InterPro" id="IPR017220">
    <property type="entry name" value="Sulphite_reductase_assimil"/>
</dbReference>
<evidence type="ECO:0000313" key="8">
    <source>
        <dbReference type="EMBL" id="QNB47154.1"/>
    </source>
</evidence>
<dbReference type="InterPro" id="IPR005117">
    <property type="entry name" value="NiRdtase/SiRdtase_haem-b_fer"/>
</dbReference>
<keyword evidence="9" id="KW-1185">Reference proteome</keyword>
<name>A0A7G6E500_THEFR</name>
<sequence>MSEQHPSAIIQRDNETYAIVTHTPMGLVTADYLEQIAAVARKYQIPILKITSAQRLALVGIKEKDIEKVVADLNLKIGNALGLCYHFIQACPGNSVCRFGVNDSLELAAELDRRFEGKPFPAKVKMGISGCPLCCGESMVRDFGAFAKRDKGWTVVFGGNAGLRPRTGDIIAENLSKEEVLLLAEKCLDFYRKHAKNRERTARFLERIGIEEFKKNVL</sequence>
<dbReference type="EMBL" id="CP045798">
    <property type="protein sequence ID" value="QNB47154.1"/>
    <property type="molecule type" value="Genomic_DNA"/>
</dbReference>
<keyword evidence="4" id="KW-0408">Iron</keyword>
<dbReference type="KEGG" id="tfr:BR63_13085"/>
<dbReference type="PANTHER" id="PTHR43809:SF1">
    <property type="entry name" value="NITRITE REDUCTASE (NADH) LARGE SUBUNIT"/>
    <property type="match status" value="1"/>
</dbReference>
<evidence type="ECO:0000259" key="6">
    <source>
        <dbReference type="Pfam" id="PF01077"/>
    </source>
</evidence>
<dbReference type="InterPro" id="IPR045854">
    <property type="entry name" value="NO2/SO3_Rdtase_4Fe4S_sf"/>
</dbReference>
<proteinExistence type="predicted"/>
<evidence type="ECO:0000259" key="7">
    <source>
        <dbReference type="Pfam" id="PF03460"/>
    </source>
</evidence>
<evidence type="ECO:0000256" key="4">
    <source>
        <dbReference type="ARBA" id="ARBA00023004"/>
    </source>
</evidence>
<keyword evidence="1" id="KW-0349">Heme</keyword>
<keyword evidence="2" id="KW-0479">Metal-binding</keyword>
<dbReference type="Gene3D" id="3.90.480.20">
    <property type="match status" value="1"/>
</dbReference>
<dbReference type="GO" id="GO:0016491">
    <property type="term" value="F:oxidoreductase activity"/>
    <property type="evidence" value="ECO:0007669"/>
    <property type="project" value="UniProtKB-KW"/>
</dbReference>
<evidence type="ECO:0000256" key="2">
    <source>
        <dbReference type="ARBA" id="ARBA00022723"/>
    </source>
</evidence>
<dbReference type="InterPro" id="IPR052034">
    <property type="entry name" value="NasD-like"/>
</dbReference>
<dbReference type="InterPro" id="IPR006067">
    <property type="entry name" value="NO2/SO3_Rdtase_4Fe4S_dom"/>
</dbReference>
<dbReference type="Pfam" id="PF01077">
    <property type="entry name" value="NIR_SIR"/>
    <property type="match status" value="1"/>
</dbReference>
<organism evidence="8 9">
    <name type="scientific">Thermanaerosceptrum fracticalcis</name>
    <dbReference type="NCBI Taxonomy" id="1712410"/>
    <lineage>
        <taxon>Bacteria</taxon>
        <taxon>Bacillati</taxon>
        <taxon>Bacillota</taxon>
        <taxon>Clostridia</taxon>
        <taxon>Eubacteriales</taxon>
        <taxon>Peptococcaceae</taxon>
        <taxon>Thermanaerosceptrum</taxon>
    </lineage>
</organism>
<dbReference type="SUPFAM" id="SSF56014">
    <property type="entry name" value="Nitrite and sulphite reductase 4Fe-4S domain-like"/>
    <property type="match status" value="1"/>
</dbReference>
<dbReference type="Pfam" id="PF03460">
    <property type="entry name" value="NIR_SIR_ferr"/>
    <property type="match status" value="1"/>
</dbReference>
<dbReference type="OrthoDB" id="9800558at2"/>
<dbReference type="GO" id="GO:0020037">
    <property type="term" value="F:heme binding"/>
    <property type="evidence" value="ECO:0007669"/>
    <property type="project" value="InterPro"/>
</dbReference>
<dbReference type="GO" id="GO:0051536">
    <property type="term" value="F:iron-sulfur cluster binding"/>
    <property type="evidence" value="ECO:0007669"/>
    <property type="project" value="UniProtKB-KW"/>
</dbReference>
<evidence type="ECO:0000256" key="3">
    <source>
        <dbReference type="ARBA" id="ARBA00023002"/>
    </source>
</evidence>
<dbReference type="SUPFAM" id="SSF55124">
    <property type="entry name" value="Nitrite/Sulfite reductase N-terminal domain-like"/>
    <property type="match status" value="1"/>
</dbReference>
<accession>A0A7G6E500</accession>
<evidence type="ECO:0000313" key="9">
    <source>
        <dbReference type="Proteomes" id="UP000515847"/>
    </source>
</evidence>